<reference evidence="1 2" key="1">
    <citation type="submission" date="2019-08" db="EMBL/GenBank/DDBJ databases">
        <title>In-depth cultivation of the pig gut microbiome towards novel bacterial diversity and tailored functional studies.</title>
        <authorList>
            <person name="Wylensek D."/>
            <person name="Hitch T.C.A."/>
            <person name="Clavel T."/>
        </authorList>
    </citation>
    <scope>NUCLEOTIDE SEQUENCE [LARGE SCALE GENOMIC DNA]</scope>
    <source>
        <strain evidence="1 2">RF-GAM-744-WT-7</strain>
    </source>
</reference>
<keyword evidence="2" id="KW-1185">Reference proteome</keyword>
<evidence type="ECO:0000313" key="2">
    <source>
        <dbReference type="Proteomes" id="UP000442535"/>
    </source>
</evidence>
<organism evidence="1 2">
    <name type="scientific">Mobiluncus porci</name>
    <dbReference type="NCBI Taxonomy" id="2652278"/>
    <lineage>
        <taxon>Bacteria</taxon>
        <taxon>Bacillati</taxon>
        <taxon>Actinomycetota</taxon>
        <taxon>Actinomycetes</taxon>
        <taxon>Actinomycetales</taxon>
        <taxon>Actinomycetaceae</taxon>
        <taxon>Mobiluncus</taxon>
    </lineage>
</organism>
<comment type="caution">
    <text evidence="1">The sequence shown here is derived from an EMBL/GenBank/DDBJ whole genome shotgun (WGS) entry which is preliminary data.</text>
</comment>
<evidence type="ECO:0000313" key="1">
    <source>
        <dbReference type="EMBL" id="MST50218.1"/>
    </source>
</evidence>
<gene>
    <name evidence="1" type="ORF">FYJ63_08235</name>
</gene>
<name>A0A7K0K473_9ACTO</name>
<dbReference type="RefSeq" id="WP_154545659.1">
    <property type="nucleotide sequence ID" value="NZ_VUMY01000015.1"/>
</dbReference>
<protein>
    <submittedName>
        <fullName evidence="1">Uncharacterized protein</fullName>
    </submittedName>
</protein>
<dbReference type="Proteomes" id="UP000442535">
    <property type="component" value="Unassembled WGS sequence"/>
</dbReference>
<sequence length="64" mass="6882">MADGISAWGEPEPYAVHDGAVSVRDGGDALHDFPPLRHARVTLGAAQDWFSLRFRDFSGVADGI</sequence>
<accession>A0A7K0K473</accession>
<dbReference type="AlphaFoldDB" id="A0A7K0K473"/>
<proteinExistence type="predicted"/>
<dbReference type="EMBL" id="VUMY01000015">
    <property type="protein sequence ID" value="MST50218.1"/>
    <property type="molecule type" value="Genomic_DNA"/>
</dbReference>